<comment type="catalytic activity">
    <reaction evidence="2">
        <text>cytidine(34) in elongator tRNA(Met) + acetate + ATP = N(4)-acetylcytidine(34) in elongator tRNA(Met) + AMP + diphosphate</text>
        <dbReference type="Rhea" id="RHEA:58144"/>
        <dbReference type="Rhea" id="RHEA-COMP:10693"/>
        <dbReference type="Rhea" id="RHEA-COMP:10694"/>
        <dbReference type="ChEBI" id="CHEBI:30089"/>
        <dbReference type="ChEBI" id="CHEBI:30616"/>
        <dbReference type="ChEBI" id="CHEBI:33019"/>
        <dbReference type="ChEBI" id="CHEBI:74900"/>
        <dbReference type="ChEBI" id="CHEBI:82748"/>
        <dbReference type="ChEBI" id="CHEBI:456215"/>
    </reaction>
</comment>
<dbReference type="Gene3D" id="3.40.50.620">
    <property type="entry name" value="HUPs"/>
    <property type="match status" value="1"/>
</dbReference>
<accession>A0A926DCF3</accession>
<evidence type="ECO:0000313" key="3">
    <source>
        <dbReference type="EMBL" id="MBC8535287.1"/>
    </source>
</evidence>
<dbReference type="GO" id="GO:0016879">
    <property type="term" value="F:ligase activity, forming carbon-nitrogen bonds"/>
    <property type="evidence" value="ECO:0007669"/>
    <property type="project" value="UniProtKB-UniRule"/>
</dbReference>
<feature type="binding site" evidence="2">
    <location>
        <position position="160"/>
    </location>
    <ligand>
        <name>ATP</name>
        <dbReference type="ChEBI" id="CHEBI:30616"/>
    </ligand>
</feature>
<organism evidence="3 4">
    <name type="scientific">Feifania hominis</name>
    <dbReference type="NCBI Taxonomy" id="2763660"/>
    <lineage>
        <taxon>Bacteria</taxon>
        <taxon>Bacillati</taxon>
        <taxon>Bacillota</taxon>
        <taxon>Clostridia</taxon>
        <taxon>Eubacteriales</taxon>
        <taxon>Feifaniaceae</taxon>
        <taxon>Feifania</taxon>
    </lineage>
</organism>
<keyword evidence="2" id="KW-0694">RNA-binding</keyword>
<dbReference type="SUPFAM" id="SSF52374">
    <property type="entry name" value="Nucleotidylyl transferase"/>
    <property type="match status" value="1"/>
</dbReference>
<feature type="binding site" evidence="2">
    <location>
        <position position="185"/>
    </location>
    <ligand>
        <name>ATP</name>
        <dbReference type="ChEBI" id="CHEBI:30616"/>
    </ligand>
</feature>
<evidence type="ECO:0000256" key="1">
    <source>
        <dbReference type="ARBA" id="ARBA00022694"/>
    </source>
</evidence>
<keyword evidence="2" id="KW-0963">Cytoplasm</keyword>
<dbReference type="EMBL" id="JACRSP010000001">
    <property type="protein sequence ID" value="MBC8535287.1"/>
    <property type="molecule type" value="Genomic_DNA"/>
</dbReference>
<keyword evidence="4" id="KW-1185">Reference proteome</keyword>
<dbReference type="Proteomes" id="UP000620366">
    <property type="component" value="Unassembled WGS sequence"/>
</dbReference>
<comment type="caution">
    <text evidence="3">The sequence shown here is derived from an EMBL/GenBank/DDBJ whole genome shotgun (WGS) entry which is preliminary data.</text>
</comment>
<dbReference type="GO" id="GO:0000049">
    <property type="term" value="F:tRNA binding"/>
    <property type="evidence" value="ECO:0007669"/>
    <property type="project" value="UniProtKB-KW"/>
</dbReference>
<dbReference type="GO" id="GO:0006400">
    <property type="term" value="P:tRNA modification"/>
    <property type="evidence" value="ECO:0007669"/>
    <property type="project" value="UniProtKB-UniRule"/>
</dbReference>
<keyword evidence="2" id="KW-0820">tRNA-binding</keyword>
<comment type="function">
    <text evidence="2">Catalyzes the formation of N(4)-acetylcytidine (ac(4)C) at the wobble position of elongator tRNA(Met), using acetate and ATP as substrates. First activates an acetate ion to form acetyladenylate (Ac-AMP) and then transfers the acetyl group to tRNA to form ac(4)C34.</text>
</comment>
<keyword evidence="2" id="KW-0547">Nucleotide-binding</keyword>
<reference evidence="3" key="1">
    <citation type="submission" date="2020-08" db="EMBL/GenBank/DDBJ databases">
        <title>Genome public.</title>
        <authorList>
            <person name="Liu C."/>
            <person name="Sun Q."/>
        </authorList>
    </citation>
    <scope>NUCLEOTIDE SEQUENCE</scope>
    <source>
        <strain evidence="3">BX7</strain>
    </source>
</reference>
<dbReference type="InterPro" id="IPR014729">
    <property type="entry name" value="Rossmann-like_a/b/a_fold"/>
</dbReference>
<dbReference type="HAMAP" id="MF_01539">
    <property type="entry name" value="TmcAL"/>
    <property type="match status" value="1"/>
</dbReference>
<comment type="caution">
    <text evidence="2">Lacks conserved residue(s) required for the propagation of feature annotation.</text>
</comment>
<feature type="binding site" evidence="2">
    <location>
        <begin position="7"/>
        <end position="20"/>
    </location>
    <ligand>
        <name>ATP</name>
        <dbReference type="ChEBI" id="CHEBI:30616"/>
    </ligand>
</feature>
<keyword evidence="1 2" id="KW-0819">tRNA processing</keyword>
<keyword evidence="2" id="KW-0436">Ligase</keyword>
<evidence type="ECO:0000256" key="2">
    <source>
        <dbReference type="HAMAP-Rule" id="MF_01539"/>
    </source>
</evidence>
<feature type="binding site" evidence="2">
    <location>
        <position position="101"/>
    </location>
    <ligand>
        <name>ATP</name>
        <dbReference type="ChEBI" id="CHEBI:30616"/>
    </ligand>
</feature>
<dbReference type="InterPro" id="IPR008513">
    <property type="entry name" value="tRNA(Met)_cyd_acetate_ligase"/>
</dbReference>
<proteinExistence type="inferred from homology"/>
<dbReference type="EC" id="6.3.4.-" evidence="2"/>
<keyword evidence="2" id="KW-0067">ATP-binding</keyword>
<dbReference type="PANTHER" id="PTHR37825">
    <property type="entry name" value="TRNA(MET) CYTIDINE ACETATE LIGASE"/>
    <property type="match status" value="1"/>
</dbReference>
<name>A0A926DCF3_9FIRM</name>
<dbReference type="GO" id="GO:0005737">
    <property type="term" value="C:cytoplasm"/>
    <property type="evidence" value="ECO:0007669"/>
    <property type="project" value="UniProtKB-SubCell"/>
</dbReference>
<dbReference type="AlphaFoldDB" id="A0A926DCF3"/>
<dbReference type="PANTHER" id="PTHR37825:SF1">
    <property type="entry name" value="TRNA(MET) CYTIDINE ACETATE LIGASE"/>
    <property type="match status" value="1"/>
</dbReference>
<dbReference type="Pfam" id="PF05636">
    <property type="entry name" value="HIGH_NTase1"/>
    <property type="match status" value="1"/>
</dbReference>
<dbReference type="RefSeq" id="WP_249298921.1">
    <property type="nucleotide sequence ID" value="NZ_JACRSP010000001.1"/>
</dbReference>
<sequence length="397" mass="43064">MKTAAVIAEYNPFHSGHAHQLRATRERGATHIICVMSGNFVQRGECAVFDKWTRAEAALAGGADLVLELPTPVATASAEQFAAGAVELIQACGCVDFLCFGSEAGELSLLEEIAGALLEPSFHPDMRELLKTGVSYPAAREIWLSRRLGEAAADAIRQPNNILAVEYLKALRKQRSPIVPITVLRRGAGYHDHAATAVYASAAGIRAGLLGGDRSMLDTFTPAECLIPYEQALREGRAPASLRPLESAILTRLRTLSLDEFAALPDVSEGLQNRLYESARAACSLEEFYRLAHARRYPDARLRRIVLAALLGTPCGPFSPPYLKPLAANGRGVELLGRIRREGTLPLAAKPADIPSLGPAAAELFAFENRATDLYHLCTPRPRPCAMEYRFSPIIKQ</sequence>
<comment type="subcellular location">
    <subcellularLocation>
        <location evidence="2">Cytoplasm</location>
    </subcellularLocation>
</comment>
<protein>
    <recommendedName>
        <fullName evidence="2">tRNA(Met) cytidine acetate ligase</fullName>
        <ecNumber evidence="2">6.3.4.-</ecNumber>
    </recommendedName>
</protein>
<evidence type="ECO:0000313" key="4">
    <source>
        <dbReference type="Proteomes" id="UP000620366"/>
    </source>
</evidence>
<gene>
    <name evidence="2" type="primary">tmcAL</name>
    <name evidence="3" type="ORF">H8695_01060</name>
</gene>
<comment type="similarity">
    <text evidence="2">Belongs to the TmcAL family.</text>
</comment>
<dbReference type="GO" id="GO:0005524">
    <property type="term" value="F:ATP binding"/>
    <property type="evidence" value="ECO:0007669"/>
    <property type="project" value="UniProtKB-KW"/>
</dbReference>